<feature type="region of interest" description="Disordered" evidence="1">
    <location>
        <begin position="92"/>
        <end position="125"/>
    </location>
</feature>
<feature type="region of interest" description="Disordered" evidence="1">
    <location>
        <begin position="393"/>
        <end position="416"/>
    </location>
</feature>
<reference evidence="2 3" key="1">
    <citation type="journal article" date="2018" name="PLoS ONE">
        <title>The draft genome of Kipferlia bialata reveals reductive genome evolution in fornicate parasites.</title>
        <authorList>
            <person name="Tanifuji G."/>
            <person name="Takabayashi S."/>
            <person name="Kume K."/>
            <person name="Takagi M."/>
            <person name="Nakayama T."/>
            <person name="Kamikawa R."/>
            <person name="Inagaki Y."/>
            <person name="Hashimoto T."/>
        </authorList>
    </citation>
    <scope>NUCLEOTIDE SEQUENCE [LARGE SCALE GENOMIC DNA]</scope>
    <source>
        <strain evidence="2">NY0173</strain>
    </source>
</reference>
<feature type="region of interest" description="Disordered" evidence="1">
    <location>
        <begin position="14"/>
        <end position="60"/>
    </location>
</feature>
<evidence type="ECO:0000313" key="2">
    <source>
        <dbReference type="EMBL" id="GIQ79863.1"/>
    </source>
</evidence>
<feature type="compositionally biased region" description="Low complexity" evidence="1">
    <location>
        <begin position="25"/>
        <end position="55"/>
    </location>
</feature>
<feature type="compositionally biased region" description="Pro residues" evidence="1">
    <location>
        <begin position="325"/>
        <end position="334"/>
    </location>
</feature>
<gene>
    <name evidence="2" type="ORF">KIPB_000566</name>
</gene>
<organism evidence="2 3">
    <name type="scientific">Kipferlia bialata</name>
    <dbReference type="NCBI Taxonomy" id="797122"/>
    <lineage>
        <taxon>Eukaryota</taxon>
        <taxon>Metamonada</taxon>
        <taxon>Carpediemonas-like organisms</taxon>
        <taxon>Kipferlia</taxon>
    </lineage>
</organism>
<proteinExistence type="predicted"/>
<feature type="compositionally biased region" description="Basic and acidic residues" evidence="1">
    <location>
        <begin position="92"/>
        <end position="102"/>
    </location>
</feature>
<dbReference type="EMBL" id="BDIP01000068">
    <property type="protein sequence ID" value="GIQ79863.1"/>
    <property type="molecule type" value="Genomic_DNA"/>
</dbReference>
<feature type="compositionally biased region" description="Basic and acidic residues" evidence="1">
    <location>
        <begin position="205"/>
        <end position="219"/>
    </location>
</feature>
<name>A0A9K3CMJ7_9EUKA</name>
<keyword evidence="3" id="KW-1185">Reference proteome</keyword>
<evidence type="ECO:0000256" key="1">
    <source>
        <dbReference type="SAM" id="MobiDB-lite"/>
    </source>
</evidence>
<protein>
    <submittedName>
        <fullName evidence="2">Uncharacterized protein</fullName>
    </submittedName>
</protein>
<dbReference type="Proteomes" id="UP000265618">
    <property type="component" value="Unassembled WGS sequence"/>
</dbReference>
<feature type="region of interest" description="Disordered" evidence="1">
    <location>
        <begin position="192"/>
        <end position="219"/>
    </location>
</feature>
<feature type="compositionally biased region" description="Polar residues" evidence="1">
    <location>
        <begin position="393"/>
        <end position="408"/>
    </location>
</feature>
<comment type="caution">
    <text evidence="2">The sequence shown here is derived from an EMBL/GenBank/DDBJ whole genome shotgun (WGS) entry which is preliminary data.</text>
</comment>
<dbReference type="AlphaFoldDB" id="A0A9K3CMJ7"/>
<feature type="region of interest" description="Disordered" evidence="1">
    <location>
        <begin position="297"/>
        <end position="334"/>
    </location>
</feature>
<accession>A0A9K3CMJ7</accession>
<feature type="non-terminal residue" evidence="2">
    <location>
        <position position="1"/>
    </location>
</feature>
<sequence>TGVVSVLGRLCNMPWLQGTGDADRSGTSSPSSTSGSTSPPESVSSTSTSETQSVSAVVEYPPVPIGRGDILRLLDEGRPHAAALAYRVRQYQDKDRREREEGEGGGDNTTESIKGANGERESEVVDPSDLALLGRILSAVDTPSSAVDAALGYPTLSQQAQALGVRLLTLGLDSLPSGCDLVPSLTQWLDNALAKPPSPDASPVKSEEKERERERERERVGRAMCVMGINGIPDTYLLPVLRSILKLRDSKDDDSKKLRDVKAALPPSTVATAAYLTLLKKSSPSTSAALKALGVAAARAGQRTRTPTPSTEEDTSKEPEASTPSPSPSTPPVPKSLWLRAVQLVYTRWSFKARIEAVCLESLDLTSFKPDHSDAFQSTLDSLSLSLPFEIPSTPSVPSMPNKGTPSQGHKRVSMGPSLQQTLTSTLADAKEAGGTAKEFMGALLIALERAKGSWVSFEQALLVLHTVHQHVSQMAETGTHRTRKGKAPSLPSVKLDPYVSDACKDWGRQQVTQWLHTYKAAKEAARNRGPAATDGTSTPSIVAGVPVPLSSSVWLDALVSAVADSVDCLFFSLPSALCAQRPRVLALSLSLAGSCLPSPSLQGARDQVLQAWLDQSTLNTLIETVTEGQTKGRQMVKPSCLDQVEYSAVSQHVSKVASAESHRHGTNLGLS</sequence>
<evidence type="ECO:0000313" key="3">
    <source>
        <dbReference type="Proteomes" id="UP000265618"/>
    </source>
</evidence>